<dbReference type="InterPro" id="IPR008228">
    <property type="entry name" value="UCP006173"/>
</dbReference>
<evidence type="ECO:0000313" key="2">
    <source>
        <dbReference type="Proteomes" id="UP000191094"/>
    </source>
</evidence>
<organism evidence="1 2">
    <name type="scientific">Lwoffella lincolnii</name>
    <dbReference type="NCBI Taxonomy" id="90241"/>
    <lineage>
        <taxon>Bacteria</taxon>
        <taxon>Pseudomonadati</taxon>
        <taxon>Pseudomonadota</taxon>
        <taxon>Gammaproteobacteria</taxon>
        <taxon>Moraxellales</taxon>
        <taxon>Moraxellaceae</taxon>
        <taxon>Lwoffella</taxon>
    </lineage>
</organism>
<protein>
    <submittedName>
        <fullName evidence="1">Uncharacterized protein</fullName>
    </submittedName>
</protein>
<name>A0A1T0CJC8_9GAMM</name>
<dbReference type="PANTHER" id="PTHR37421:SF1">
    <property type="entry name" value="UPF0260 PROTEIN YCGN"/>
    <property type="match status" value="1"/>
</dbReference>
<gene>
    <name evidence="1" type="ORF">B0682_02155</name>
</gene>
<dbReference type="Pfam" id="PF03692">
    <property type="entry name" value="CxxCxxCC"/>
    <property type="match status" value="1"/>
</dbReference>
<proteinExistence type="predicted"/>
<reference evidence="1 2" key="1">
    <citation type="submission" date="2017-02" db="EMBL/GenBank/DDBJ databases">
        <title>Draft genome sequence of Moraxella lincolnii CCUG 9405T type strain.</title>
        <authorList>
            <person name="Salva-Serra F."/>
            <person name="Engstrom-Jakobsson H."/>
            <person name="Thorell K."/>
            <person name="Jaen-Luchoro D."/>
            <person name="Gonzales-Siles L."/>
            <person name="Karlsson R."/>
            <person name="Yazdan S."/>
            <person name="Boulund F."/>
            <person name="Johnning A."/>
            <person name="Engstrand L."/>
            <person name="Kristiansson E."/>
            <person name="Moore E."/>
        </authorList>
    </citation>
    <scope>NUCLEOTIDE SEQUENCE [LARGE SCALE GENOMIC DNA]</scope>
    <source>
        <strain evidence="1 2">CCUG 9405</strain>
    </source>
</reference>
<comment type="caution">
    <text evidence="1">The sequence shown here is derived from an EMBL/GenBank/DDBJ whole genome shotgun (WGS) entry which is preliminary data.</text>
</comment>
<dbReference type="Proteomes" id="UP000191094">
    <property type="component" value="Unassembled WGS sequence"/>
</dbReference>
<evidence type="ECO:0000313" key="1">
    <source>
        <dbReference type="EMBL" id="OOS22450.1"/>
    </source>
</evidence>
<dbReference type="STRING" id="90241.B0682_02155"/>
<dbReference type="EMBL" id="MUYT01000003">
    <property type="protein sequence ID" value="OOS22450.1"/>
    <property type="molecule type" value="Genomic_DNA"/>
</dbReference>
<dbReference type="InterPro" id="IPR005358">
    <property type="entry name" value="Puta_zinc/iron-chelating_dom"/>
</dbReference>
<dbReference type="AlphaFoldDB" id="A0A1T0CJC8"/>
<dbReference type="NCBIfam" id="NF003506">
    <property type="entry name" value="PRK05170.2-4"/>
    <property type="match status" value="1"/>
</dbReference>
<sequence length="155" mass="17676">MLRPNFWQHFPLNELTDAEWEALCDGCGVCCLVKFLDDDTPAHLVEYTDVACQLLDCQTGHCQDYANRQAKVPDCIQLTVTDLPKMLWLPDSCAYKRLYRSQSLPNWHPLITQDKVKSAILMKQANIGAAGRCVPEPSVSQEQIEERVVHWVQMS</sequence>
<dbReference type="PIRSF" id="PIRSF006173">
    <property type="entry name" value="UCP006173"/>
    <property type="match status" value="1"/>
</dbReference>
<accession>A0A1T0CJC8</accession>
<keyword evidence="2" id="KW-1185">Reference proteome</keyword>
<dbReference type="PANTHER" id="PTHR37421">
    <property type="entry name" value="UPF0260 PROTEIN YCGN"/>
    <property type="match status" value="1"/>
</dbReference>